<evidence type="ECO:0000256" key="1">
    <source>
        <dbReference type="ARBA" id="ARBA00004613"/>
    </source>
</evidence>
<dbReference type="PANTHER" id="PTHR23303:SF15">
    <property type="entry name" value="COLOSSIN-A"/>
    <property type="match status" value="1"/>
</dbReference>
<protein>
    <recommendedName>
        <fullName evidence="5">SD-repeat containing protein B domain-containing protein</fullName>
    </recommendedName>
</protein>
<evidence type="ECO:0000313" key="6">
    <source>
        <dbReference type="EMBL" id="MBO0953376.1"/>
    </source>
</evidence>
<organism evidence="6 7">
    <name type="scientific">Fibrella forsythiae</name>
    <dbReference type="NCBI Taxonomy" id="2817061"/>
    <lineage>
        <taxon>Bacteria</taxon>
        <taxon>Pseudomonadati</taxon>
        <taxon>Bacteroidota</taxon>
        <taxon>Cytophagia</taxon>
        <taxon>Cytophagales</taxon>
        <taxon>Spirosomataceae</taxon>
        <taxon>Fibrella</taxon>
    </lineage>
</organism>
<feature type="domain" description="SD-repeat containing protein B" evidence="5">
    <location>
        <begin position="58"/>
        <end position="108"/>
    </location>
</feature>
<feature type="domain" description="SD-repeat containing protein B" evidence="5">
    <location>
        <begin position="2"/>
        <end position="52"/>
    </location>
</feature>
<sequence length="109" mass="10926">VVGFTPPAGYSTTAPLSGTDATKDSNADPITGRSTAVTLASGENNPTVDAGFYQPTAGLGDYVFEDKNANGIQDAGDVPIPGVLVTLYTSGSAIGTTTTDANGLYSFTS</sequence>
<comment type="subcellular location">
    <subcellularLocation>
        <location evidence="1">Secreted</location>
    </subcellularLocation>
</comment>
<reference evidence="6 7" key="1">
    <citation type="submission" date="2021-03" db="EMBL/GenBank/DDBJ databases">
        <title>Fibrella sp. HMF5405 genome sequencing and assembly.</title>
        <authorList>
            <person name="Kang H."/>
            <person name="Kim H."/>
            <person name="Bae S."/>
            <person name="Joh K."/>
        </authorList>
    </citation>
    <scope>NUCLEOTIDE SEQUENCE [LARGE SCALE GENOMIC DNA]</scope>
    <source>
        <strain evidence="6 7">HMF5405</strain>
    </source>
</reference>
<dbReference type="InterPro" id="IPR051417">
    <property type="entry name" value="SDr/BOS_complex"/>
</dbReference>
<comment type="caution">
    <text evidence="6">The sequence shown here is derived from an EMBL/GenBank/DDBJ whole genome shotgun (WGS) entry which is preliminary data.</text>
</comment>
<dbReference type="InterPro" id="IPR013783">
    <property type="entry name" value="Ig-like_fold"/>
</dbReference>
<dbReference type="RefSeq" id="WP_207333320.1">
    <property type="nucleotide sequence ID" value="NZ_JAFMYW010000077.1"/>
</dbReference>
<dbReference type="EMBL" id="JAFMYW010000077">
    <property type="protein sequence ID" value="MBO0953376.1"/>
    <property type="molecule type" value="Genomic_DNA"/>
</dbReference>
<name>A0ABS3JTN3_9BACT</name>
<accession>A0ABS3JTN3</accession>
<keyword evidence="2" id="KW-0964">Secreted</keyword>
<gene>
    <name evidence="6" type="ORF">J2I46_32720</name>
</gene>
<dbReference type="Pfam" id="PF17210">
    <property type="entry name" value="SdrD_B"/>
    <property type="match status" value="2"/>
</dbReference>
<dbReference type="PANTHER" id="PTHR23303">
    <property type="entry name" value="CARBOXYPEPTIDASE REGULATORY REGION-CONTAINING"/>
    <property type="match status" value="1"/>
</dbReference>
<feature type="compositionally biased region" description="Polar residues" evidence="4">
    <location>
        <begin position="10"/>
        <end position="20"/>
    </location>
</feature>
<evidence type="ECO:0000256" key="3">
    <source>
        <dbReference type="ARBA" id="ARBA00022729"/>
    </source>
</evidence>
<keyword evidence="7" id="KW-1185">Reference proteome</keyword>
<proteinExistence type="predicted"/>
<feature type="non-terminal residue" evidence="6">
    <location>
        <position position="109"/>
    </location>
</feature>
<evidence type="ECO:0000259" key="5">
    <source>
        <dbReference type="Pfam" id="PF17210"/>
    </source>
</evidence>
<evidence type="ECO:0000256" key="4">
    <source>
        <dbReference type="SAM" id="MobiDB-lite"/>
    </source>
</evidence>
<keyword evidence="3" id="KW-0732">Signal</keyword>
<evidence type="ECO:0000256" key="2">
    <source>
        <dbReference type="ARBA" id="ARBA00022525"/>
    </source>
</evidence>
<evidence type="ECO:0000313" key="7">
    <source>
        <dbReference type="Proteomes" id="UP000664628"/>
    </source>
</evidence>
<dbReference type="InterPro" id="IPR033764">
    <property type="entry name" value="Sdr_B"/>
</dbReference>
<feature type="region of interest" description="Disordered" evidence="4">
    <location>
        <begin position="1"/>
        <end position="33"/>
    </location>
</feature>
<dbReference type="SUPFAM" id="SSF117074">
    <property type="entry name" value="Hypothetical protein PA1324"/>
    <property type="match status" value="1"/>
</dbReference>
<feature type="non-terminal residue" evidence="6">
    <location>
        <position position="1"/>
    </location>
</feature>
<dbReference type="Gene3D" id="2.60.40.10">
    <property type="entry name" value="Immunoglobulins"/>
    <property type="match status" value="2"/>
</dbReference>
<dbReference type="Proteomes" id="UP000664628">
    <property type="component" value="Unassembled WGS sequence"/>
</dbReference>